<dbReference type="SUPFAM" id="SSF52833">
    <property type="entry name" value="Thioredoxin-like"/>
    <property type="match status" value="1"/>
</dbReference>
<dbReference type="Gene3D" id="3.40.30.10">
    <property type="entry name" value="Glutaredoxin"/>
    <property type="match status" value="1"/>
</dbReference>
<dbReference type="PANTHER" id="PTHR13887">
    <property type="entry name" value="GLUTATHIONE S-TRANSFERASE KAPPA"/>
    <property type="match status" value="1"/>
</dbReference>
<dbReference type="Proteomes" id="UP000187367">
    <property type="component" value="Unassembled WGS sequence"/>
</dbReference>
<accession>A0A1R1QDL1</accession>
<protein>
    <recommendedName>
        <fullName evidence="2">ClpXP adapter protein SpxH</fullName>
    </recommendedName>
</protein>
<name>A0A1R1S0G7_9BACI</name>
<accession>A0A1R1S0G7</accession>
<dbReference type="InterPro" id="IPR036249">
    <property type="entry name" value="Thioredoxin-like_sf"/>
</dbReference>
<dbReference type="HAMAP" id="MF_02245">
    <property type="entry name" value="Adapter_SpxH"/>
    <property type="match status" value="1"/>
</dbReference>
<comment type="subunit">
    <text evidence="2">Interacts with Spx.</text>
</comment>
<sequence>MTIYQRDQFFSHCHGHPQKPMEIYMFVDPLSPECWALEPAIKKLKIRYGRFFTMRMIAACSLTALNVQKRKKHRLAEAWEKIACRSGMSCDGTLWYDKALSAPYLASLALKAAELQGRKAGMQFLRCMQESLFLNQQDITEEQVLFDIAEHTQLDLDEFQKDLHSQSAVKALQCDMKIAAEMEVSSVPTLTFFNNLREGEGLKVTGNYSYEIYEEVLFEMLGDEPKPSQTPPLELFFEYFQFVADKEIAVVYNWTLDEVEREMKKLAFAGKAERVEAKHGMFWRYVNENDDAGPLYQCEK</sequence>
<proteinExistence type="inferred from homology"/>
<dbReference type="Pfam" id="PF13743">
    <property type="entry name" value="Thioredoxin_5"/>
    <property type="match status" value="1"/>
</dbReference>
<comment type="function">
    <text evidence="2">Adapter protein required for efficient degradation of Spx by ClpXP under non-stress conditions. Interaction with Spx stabilizes Spx and exposes the C-terminus of Spx for recognition and proteolysis by ClpXP.</text>
</comment>
<dbReference type="PANTHER" id="PTHR13887:SF47">
    <property type="entry name" value="CLPXP ADAPTER PROTEIN SPXH"/>
    <property type="match status" value="1"/>
</dbReference>
<evidence type="ECO:0000256" key="1">
    <source>
        <dbReference type="ARBA" id="ARBA00022490"/>
    </source>
</evidence>
<evidence type="ECO:0000256" key="2">
    <source>
        <dbReference type="HAMAP-Rule" id="MF_02245"/>
    </source>
</evidence>
<reference evidence="3 4" key="1">
    <citation type="submission" date="2017-01" db="EMBL/GenBank/DDBJ databases">
        <title>Bacillus phylogenomics.</title>
        <authorList>
            <person name="Dunlap C."/>
        </authorList>
    </citation>
    <scope>NUCLEOTIDE SEQUENCE [LARGE SCALE GENOMIC DNA]</scope>
    <source>
        <strain evidence="3 4">NRRL B-41282</strain>
    </source>
</reference>
<comment type="similarity">
    <text evidence="2">Belongs to the SpxH family.</text>
</comment>
<comment type="caution">
    <text evidence="3">The sequence shown here is derived from an EMBL/GenBank/DDBJ whole genome shotgun (WGS) entry which is preliminary data.</text>
</comment>
<keyword evidence="1 2" id="KW-0963">Cytoplasm</keyword>
<dbReference type="EMBL" id="MTJL01000036">
    <property type="protein sequence ID" value="OMI01402.1"/>
    <property type="molecule type" value="Genomic_DNA"/>
</dbReference>
<dbReference type="CDD" id="cd03025">
    <property type="entry name" value="DsbA_FrnE_like"/>
    <property type="match status" value="1"/>
</dbReference>
<dbReference type="Gene3D" id="1.10.472.60">
    <property type="entry name" value="putative protein disulfide isomerase domain"/>
    <property type="match status" value="1"/>
</dbReference>
<dbReference type="RefSeq" id="WP_076760276.1">
    <property type="nucleotide sequence ID" value="NZ_JARMMH010000013.1"/>
</dbReference>
<evidence type="ECO:0000313" key="3">
    <source>
        <dbReference type="EMBL" id="OMI01402.1"/>
    </source>
</evidence>
<comment type="subcellular location">
    <subcellularLocation>
        <location evidence="2">Cytoplasm</location>
    </subcellularLocation>
</comment>
<dbReference type="GO" id="GO:0005737">
    <property type="term" value="C:cytoplasm"/>
    <property type="evidence" value="ECO:0007669"/>
    <property type="project" value="UniProtKB-SubCell"/>
</dbReference>
<evidence type="ECO:0000313" key="4">
    <source>
        <dbReference type="Proteomes" id="UP000187367"/>
    </source>
</evidence>
<keyword evidence="3" id="KW-0413">Isomerase</keyword>
<gene>
    <name evidence="2" type="primary">spxH</name>
    <name evidence="3" type="ORF">BW143_17045</name>
</gene>
<dbReference type="OrthoDB" id="9813770at2"/>
<dbReference type="GO" id="GO:0016853">
    <property type="term" value="F:isomerase activity"/>
    <property type="evidence" value="ECO:0007669"/>
    <property type="project" value="UniProtKB-KW"/>
</dbReference>
<organism evidence="3 4">
    <name type="scientific">Bacillus swezeyi</name>
    <dbReference type="NCBI Taxonomy" id="1925020"/>
    <lineage>
        <taxon>Bacteria</taxon>
        <taxon>Bacillati</taxon>
        <taxon>Bacillota</taxon>
        <taxon>Bacilli</taxon>
        <taxon>Bacillales</taxon>
        <taxon>Bacillaceae</taxon>
        <taxon>Bacillus</taxon>
    </lineage>
</organism>
<keyword evidence="4" id="KW-1185">Reference proteome</keyword>
<dbReference type="AlphaFoldDB" id="A0A1R1S0G7"/>
<dbReference type="InterPro" id="IPR046404">
    <property type="entry name" value="Adapter_SpxH"/>
</dbReference>